<keyword evidence="5" id="KW-1133">Transmembrane helix</keyword>
<dbReference type="SUPFAM" id="SSF52540">
    <property type="entry name" value="P-loop containing nucleoside triphosphate hydrolases"/>
    <property type="match status" value="1"/>
</dbReference>
<evidence type="ECO:0000313" key="8">
    <source>
        <dbReference type="Proteomes" id="UP001212160"/>
    </source>
</evidence>
<protein>
    <submittedName>
        <fullName evidence="7">Type IV secretory system conjugative DNA transfer family protein</fullName>
    </submittedName>
</protein>
<dbReference type="InterPro" id="IPR027417">
    <property type="entry name" value="P-loop_NTPase"/>
</dbReference>
<sequence>MYLTIVEMAKAYDLNLYEWVMFVSYYLDQYRNYQFGIENGSEQWGDTKQLSKSLRDPKEEKNTYLSKNIAVSDTLLSNRNMLIMGGSGSYKTTSVLTPNILLTSGTNVILDIKGDLLRKHGNYLKAHGVTVKSFNLINPEESDRYNPMAYLEKEMDVIRLITNMQASVKLPDSAKGDPFWDDGVALYLQAMFFHEWLQAREEERQPTLNNILKLVNMETKKVTDEKGENETTQLQMEMDRLAGIHGEDYPPVRDYRKLKEGAAETVRSIIIMVNAMLRLCETAALKRLFEADDIDISSLGLGVHHDSRKKTALFLVMPDNDQSFNFLISMFYTQLFDVLLRIADHKCHGQLPIHVRLWADEFYAGPKPNNTEVLMGTIRSRNMSIVPVLQSISQIKAIFPNEKWEIFLDNCATVVYLGSGPASFSTHENISKLLGEMTIDTRTDGVTTGAHGNSSRNNAKAGRGLMIPGEVRRMSRKNCILFIEGQYPIFDKKAIPFNTPRWKESEQLAGKEGYKHPVQVVYNKKTMTYKTLQPKADIQFLEKAELQFYKEAEKTDSRIKVFEMNEEDFLYLNWNKKPKLTEAEIMELAQRVKQQTKELHEGMLIVEQNKQEDNPQDWNLSGTLCECIIRCADRLSEEQLNEILLGMENGLSEAQVKSYFMLPVEKMNKYRRAYLFGI</sequence>
<evidence type="ECO:0000256" key="6">
    <source>
        <dbReference type="ARBA" id="ARBA00023136"/>
    </source>
</evidence>
<keyword evidence="3" id="KW-1003">Cell membrane</keyword>
<evidence type="ECO:0000256" key="4">
    <source>
        <dbReference type="ARBA" id="ARBA00022692"/>
    </source>
</evidence>
<comment type="subcellular location">
    <subcellularLocation>
        <location evidence="1">Cell membrane</location>
        <topology evidence="1">Multi-pass membrane protein</topology>
    </subcellularLocation>
</comment>
<name>A0AAW6DF11_MEDGN</name>
<reference evidence="7" key="1">
    <citation type="submission" date="2023-01" db="EMBL/GenBank/DDBJ databases">
        <title>Human gut microbiome strain richness.</title>
        <authorList>
            <person name="Chen-Liaw A."/>
        </authorList>
    </citation>
    <scope>NUCLEOTIDE SEQUENCE</scope>
    <source>
        <strain evidence="7">RTP21484st1_H11_RTP21484_190118</strain>
    </source>
</reference>
<gene>
    <name evidence="7" type="ORF">PNW85_09805</name>
</gene>
<dbReference type="AlphaFoldDB" id="A0AAW6DF11"/>
<comment type="similarity">
    <text evidence="2">Belongs to the VirD4/TraG family.</text>
</comment>
<dbReference type="Gene3D" id="3.40.50.300">
    <property type="entry name" value="P-loop containing nucleotide triphosphate hydrolases"/>
    <property type="match status" value="1"/>
</dbReference>
<dbReference type="GO" id="GO:0005886">
    <property type="term" value="C:plasma membrane"/>
    <property type="evidence" value="ECO:0007669"/>
    <property type="project" value="UniProtKB-SubCell"/>
</dbReference>
<evidence type="ECO:0000256" key="3">
    <source>
        <dbReference type="ARBA" id="ARBA00022475"/>
    </source>
</evidence>
<comment type="caution">
    <text evidence="7">The sequence shown here is derived from an EMBL/GenBank/DDBJ whole genome shotgun (WGS) entry which is preliminary data.</text>
</comment>
<dbReference type="Pfam" id="PF02534">
    <property type="entry name" value="T4SS-DNA_transf"/>
    <property type="match status" value="1"/>
</dbReference>
<evidence type="ECO:0000256" key="2">
    <source>
        <dbReference type="ARBA" id="ARBA00008806"/>
    </source>
</evidence>
<dbReference type="InterPro" id="IPR051539">
    <property type="entry name" value="T4SS-coupling_protein"/>
</dbReference>
<dbReference type="RefSeq" id="WP_272107884.1">
    <property type="nucleotide sequence ID" value="NZ_JAQMLA010000025.1"/>
</dbReference>
<dbReference type="NCBIfam" id="NF045973">
    <property type="entry name" value="conju_CD1115"/>
    <property type="match status" value="1"/>
</dbReference>
<evidence type="ECO:0000256" key="1">
    <source>
        <dbReference type="ARBA" id="ARBA00004651"/>
    </source>
</evidence>
<evidence type="ECO:0000313" key="7">
    <source>
        <dbReference type="EMBL" id="MDB8686968.1"/>
    </source>
</evidence>
<keyword evidence="6" id="KW-0472">Membrane</keyword>
<evidence type="ECO:0000256" key="5">
    <source>
        <dbReference type="ARBA" id="ARBA00022989"/>
    </source>
</evidence>
<dbReference type="Proteomes" id="UP001212160">
    <property type="component" value="Unassembled WGS sequence"/>
</dbReference>
<organism evidence="7 8">
    <name type="scientific">Mediterraneibacter gnavus</name>
    <name type="common">Ruminococcus gnavus</name>
    <dbReference type="NCBI Taxonomy" id="33038"/>
    <lineage>
        <taxon>Bacteria</taxon>
        <taxon>Bacillati</taxon>
        <taxon>Bacillota</taxon>
        <taxon>Clostridia</taxon>
        <taxon>Lachnospirales</taxon>
        <taxon>Lachnospiraceae</taxon>
        <taxon>Mediterraneibacter</taxon>
    </lineage>
</organism>
<dbReference type="PANTHER" id="PTHR37937:SF1">
    <property type="entry name" value="CONJUGATIVE TRANSFER: DNA TRANSPORT"/>
    <property type="match status" value="1"/>
</dbReference>
<dbReference type="CDD" id="cd01127">
    <property type="entry name" value="TrwB_TraG_TraD_VirD4"/>
    <property type="match status" value="1"/>
</dbReference>
<proteinExistence type="inferred from homology"/>
<dbReference type="PANTHER" id="PTHR37937">
    <property type="entry name" value="CONJUGATIVE TRANSFER: DNA TRANSPORT"/>
    <property type="match status" value="1"/>
</dbReference>
<dbReference type="InterPro" id="IPR003688">
    <property type="entry name" value="TraG/VirD4"/>
</dbReference>
<keyword evidence="4" id="KW-0812">Transmembrane</keyword>
<accession>A0AAW6DF11</accession>
<dbReference type="EMBL" id="JAQMLA010000025">
    <property type="protein sequence ID" value="MDB8686968.1"/>
    <property type="molecule type" value="Genomic_DNA"/>
</dbReference>